<gene>
    <name evidence="6" type="ORF">DW216_14690</name>
</gene>
<protein>
    <submittedName>
        <fullName evidence="6">Glycosyltransferase family 2 protein</fullName>
    </submittedName>
</protein>
<dbReference type="InterPro" id="IPR001173">
    <property type="entry name" value="Glyco_trans_2-like"/>
</dbReference>
<name>A0A414WAK0_BACUN</name>
<reference evidence="6 7" key="1">
    <citation type="submission" date="2018-08" db="EMBL/GenBank/DDBJ databases">
        <title>A genome reference for cultivated species of the human gut microbiota.</title>
        <authorList>
            <person name="Zou Y."/>
            <person name="Xue W."/>
            <person name="Luo G."/>
        </authorList>
    </citation>
    <scope>NUCLEOTIDE SEQUENCE [LARGE SCALE GENOMIC DNA]</scope>
    <source>
        <strain evidence="6 7">AM18-14LB</strain>
    </source>
</reference>
<keyword evidence="4" id="KW-0812">Transmembrane</keyword>
<comment type="similarity">
    <text evidence="1">Belongs to the glycosyltransferase 2 family.</text>
</comment>
<evidence type="ECO:0000256" key="2">
    <source>
        <dbReference type="ARBA" id="ARBA00022676"/>
    </source>
</evidence>
<dbReference type="InterPro" id="IPR029044">
    <property type="entry name" value="Nucleotide-diphossugar_trans"/>
</dbReference>
<dbReference type="AlphaFoldDB" id="A0A414WAK0"/>
<feature type="transmembrane region" description="Helical" evidence="4">
    <location>
        <begin position="256"/>
        <end position="278"/>
    </location>
</feature>
<proteinExistence type="inferred from homology"/>
<dbReference type="SUPFAM" id="SSF53448">
    <property type="entry name" value="Nucleotide-diphospho-sugar transferases"/>
    <property type="match status" value="1"/>
</dbReference>
<dbReference type="GO" id="GO:0016757">
    <property type="term" value="F:glycosyltransferase activity"/>
    <property type="evidence" value="ECO:0007669"/>
    <property type="project" value="UniProtKB-KW"/>
</dbReference>
<comment type="caution">
    <text evidence="6">The sequence shown here is derived from an EMBL/GenBank/DDBJ whole genome shotgun (WGS) entry which is preliminary data.</text>
</comment>
<accession>A0A414WAK0</accession>
<dbReference type="Proteomes" id="UP000283766">
    <property type="component" value="Unassembled WGS sequence"/>
</dbReference>
<keyword evidence="2" id="KW-0328">Glycosyltransferase</keyword>
<feature type="domain" description="Glycosyltransferase 2-like" evidence="5">
    <location>
        <begin position="9"/>
        <end position="128"/>
    </location>
</feature>
<dbReference type="PANTHER" id="PTHR43179:SF12">
    <property type="entry name" value="GALACTOFURANOSYLTRANSFERASE GLFT2"/>
    <property type="match status" value="1"/>
</dbReference>
<dbReference type="CDD" id="cd04186">
    <property type="entry name" value="GT_2_like_c"/>
    <property type="match status" value="1"/>
</dbReference>
<evidence type="ECO:0000256" key="4">
    <source>
        <dbReference type="SAM" id="Phobius"/>
    </source>
</evidence>
<keyword evidence="4" id="KW-1133">Transmembrane helix</keyword>
<keyword evidence="3 6" id="KW-0808">Transferase</keyword>
<dbReference type="Pfam" id="PF00535">
    <property type="entry name" value="Glycos_transf_2"/>
    <property type="match status" value="1"/>
</dbReference>
<organism evidence="6 7">
    <name type="scientific">Bacteroides uniformis</name>
    <dbReference type="NCBI Taxonomy" id="820"/>
    <lineage>
        <taxon>Bacteria</taxon>
        <taxon>Pseudomonadati</taxon>
        <taxon>Bacteroidota</taxon>
        <taxon>Bacteroidia</taxon>
        <taxon>Bacteroidales</taxon>
        <taxon>Bacteroidaceae</taxon>
        <taxon>Bacteroides</taxon>
    </lineage>
</organism>
<dbReference type="EMBL" id="QRJL01000009">
    <property type="protein sequence ID" value="RHH29496.1"/>
    <property type="molecule type" value="Genomic_DNA"/>
</dbReference>
<keyword evidence="4" id="KW-0472">Membrane</keyword>
<dbReference type="Gene3D" id="3.90.550.10">
    <property type="entry name" value="Spore Coat Polysaccharide Biosynthesis Protein SpsA, Chain A"/>
    <property type="match status" value="1"/>
</dbReference>
<evidence type="ECO:0000313" key="6">
    <source>
        <dbReference type="EMBL" id="RHH29496.1"/>
    </source>
</evidence>
<evidence type="ECO:0000313" key="7">
    <source>
        <dbReference type="Proteomes" id="UP000283766"/>
    </source>
</evidence>
<sequence>MIYNMIKVSIVILNWNSDNYLKDCLKAICAQSFKDFEVIFVDNGSSNGSLEEVKKAYPTFIYVENNLNYGFARGMNIGISHAQGEYVLLLNTDVYLDSNYLEECVKALDCDSTLGCVAGVEYPWKNGKLLQSTYSSGALGIKLHLQLGDMGIVDGYTFGVSGSFPIYRRSTILSVQKMTGSFFDEMFETGWEDTDLRFLLAYMGWHTKCVVTTRAWHIGSASVGAAKRLFDKSKSYQQRIFRNRFYIQYKYIRNIFILWNVFLCVVNFVMPLFLILFYPKSIVPYVKGYMEYRSKRTKLDSIKSQILLLKDNADLVKKYIYKI</sequence>
<dbReference type="PANTHER" id="PTHR43179">
    <property type="entry name" value="RHAMNOSYLTRANSFERASE WBBL"/>
    <property type="match status" value="1"/>
</dbReference>
<evidence type="ECO:0000259" key="5">
    <source>
        <dbReference type="Pfam" id="PF00535"/>
    </source>
</evidence>
<evidence type="ECO:0000256" key="3">
    <source>
        <dbReference type="ARBA" id="ARBA00022679"/>
    </source>
</evidence>
<evidence type="ECO:0000256" key="1">
    <source>
        <dbReference type="ARBA" id="ARBA00006739"/>
    </source>
</evidence>